<feature type="region of interest" description="Disordered" evidence="7">
    <location>
        <begin position="2335"/>
        <end position="2364"/>
    </location>
</feature>
<gene>
    <name evidence="11" type="ORF">N657DRAFT_665989</name>
</gene>
<evidence type="ECO:0000313" key="12">
    <source>
        <dbReference type="Proteomes" id="UP001302602"/>
    </source>
</evidence>
<dbReference type="PANTHER" id="PTHR13367">
    <property type="entry name" value="UBIQUITIN THIOESTERASE"/>
    <property type="match status" value="1"/>
</dbReference>
<dbReference type="GO" id="GO:0004843">
    <property type="term" value="F:cysteine-type deubiquitinase activity"/>
    <property type="evidence" value="ECO:0007669"/>
    <property type="project" value="UniProtKB-EC"/>
</dbReference>
<name>A0AAN6Z0M5_9PEZI</name>
<reference evidence="11" key="1">
    <citation type="journal article" date="2023" name="Mol. Phylogenet. Evol.">
        <title>Genome-scale phylogeny and comparative genomics of the fungal order Sordariales.</title>
        <authorList>
            <person name="Hensen N."/>
            <person name="Bonometti L."/>
            <person name="Westerberg I."/>
            <person name="Brannstrom I.O."/>
            <person name="Guillou S."/>
            <person name="Cros-Aarteil S."/>
            <person name="Calhoun S."/>
            <person name="Haridas S."/>
            <person name="Kuo A."/>
            <person name="Mondo S."/>
            <person name="Pangilinan J."/>
            <person name="Riley R."/>
            <person name="LaButti K."/>
            <person name="Andreopoulos B."/>
            <person name="Lipzen A."/>
            <person name="Chen C."/>
            <person name="Yan M."/>
            <person name="Daum C."/>
            <person name="Ng V."/>
            <person name="Clum A."/>
            <person name="Steindorff A."/>
            <person name="Ohm R.A."/>
            <person name="Martin F."/>
            <person name="Silar P."/>
            <person name="Natvig D.O."/>
            <person name="Lalanne C."/>
            <person name="Gautier V."/>
            <person name="Ament-Velasquez S.L."/>
            <person name="Kruys A."/>
            <person name="Hutchinson M.I."/>
            <person name="Powell A.J."/>
            <person name="Barry K."/>
            <person name="Miller A.N."/>
            <person name="Grigoriev I.V."/>
            <person name="Debuchy R."/>
            <person name="Gladieux P."/>
            <person name="Hiltunen Thoren M."/>
            <person name="Johannesson H."/>
        </authorList>
    </citation>
    <scope>NUCLEOTIDE SEQUENCE</scope>
    <source>
        <strain evidence="11">CBS 731.68</strain>
    </source>
</reference>
<keyword evidence="12" id="KW-1185">Reference proteome</keyword>
<keyword evidence="6" id="KW-0788">Thiol protease</keyword>
<dbReference type="GeneID" id="87832087"/>
<protein>
    <recommendedName>
        <fullName evidence="2">ubiquitinyl hydrolase 1</fullName>
        <ecNumber evidence="2">3.4.19.12</ecNumber>
    </recommendedName>
</protein>
<feature type="domain" description="DUF3638" evidence="8">
    <location>
        <begin position="1628"/>
        <end position="1834"/>
    </location>
</feature>
<reference evidence="11" key="2">
    <citation type="submission" date="2023-05" db="EMBL/GenBank/DDBJ databases">
        <authorList>
            <consortium name="Lawrence Berkeley National Laboratory"/>
            <person name="Steindorff A."/>
            <person name="Hensen N."/>
            <person name="Bonometti L."/>
            <person name="Westerberg I."/>
            <person name="Brannstrom I.O."/>
            <person name="Guillou S."/>
            <person name="Cros-Aarteil S."/>
            <person name="Calhoun S."/>
            <person name="Haridas S."/>
            <person name="Kuo A."/>
            <person name="Mondo S."/>
            <person name="Pangilinan J."/>
            <person name="Riley R."/>
            <person name="Labutti K."/>
            <person name="Andreopoulos B."/>
            <person name="Lipzen A."/>
            <person name="Chen C."/>
            <person name="Yanf M."/>
            <person name="Daum C."/>
            <person name="Ng V."/>
            <person name="Clum A."/>
            <person name="Ohm R."/>
            <person name="Martin F."/>
            <person name="Silar P."/>
            <person name="Natvig D."/>
            <person name="Lalanne C."/>
            <person name="Gautier V."/>
            <person name="Ament-Velasquez S.L."/>
            <person name="Kruys A."/>
            <person name="Hutchinson M.I."/>
            <person name="Powell A.J."/>
            <person name="Barry K."/>
            <person name="Miller A.N."/>
            <person name="Grigoriev I.V."/>
            <person name="Debuchy R."/>
            <person name="Gladieux P."/>
            <person name="Thoren M.H."/>
            <person name="Johannesson H."/>
        </authorList>
    </citation>
    <scope>NUCLEOTIDE SEQUENCE</scope>
    <source>
        <strain evidence="11">CBS 731.68</strain>
    </source>
</reference>
<dbReference type="RefSeq" id="XP_062644393.1">
    <property type="nucleotide sequence ID" value="XM_062795318.1"/>
</dbReference>
<dbReference type="EC" id="3.4.19.12" evidence="2"/>
<dbReference type="InterPro" id="IPR051346">
    <property type="entry name" value="OTU_Deubiquitinase"/>
</dbReference>
<feature type="compositionally biased region" description="Basic and acidic residues" evidence="7">
    <location>
        <begin position="2339"/>
        <end position="2358"/>
    </location>
</feature>
<dbReference type="Pfam" id="PF12340">
    <property type="entry name" value="DUF3638"/>
    <property type="match status" value="1"/>
</dbReference>
<sequence length="2610" mass="291438">MAPGTADSRAASVAVESLKYAINHVFLPPKAPQKDDASIEEELNLIASLLKSTRQFSRECSAAEPQQLWPVIAMLERLLKVKPGLDSATKGTSMKKVIQELDDGEVALFHIRAQNAGLILTCLGQEDILVEPFELLARNGDMMGCKGRLVREFPDCAATVCRKTVLDPLFLSEFVDVLRCLELQDSPQARPKSSKFDQKFDESRDTSSPLLLSSMVLATLISLGRSVTPRRVAKRSREQVSWDSTLLSWHRSPTWMLLRVAVRLVLDRNNFPSLYKAFLTFHHARLLEQAAQLGLDSDLRFAMASKFVRRIMKLSPHENLPWFRTVRNVLTANQGTLQRRWQKEQTKNTPVAIPAGRLQTLCFESDTNLRLQKLSGHLESRGKSCPLLLEYNPGFGYHGLLDPLILSTHKQMVRLVAIESYIYDRRDSAAGDYPLAFANFGRQGSFAVRYFNSSPEHQSLYEEIKGQAESNAAKKVQEYHTMRSEYAELSSRRASAPHSEKWCNRQKRMISASGCEACRLQSQMSALNINKFEPGKLQGVNRLWFAADHSGLKVYQPRTSQVQLASTVKPVEASHYRPSHINAVTEADVCVCLEAGPYTKFNLVFRQAHADLSNAKFVRNLVAALNDSLRRYCENWQNDVAVSLLICIATKVLSMATSRPLVDGLLAFLSQARVVTIKWARHLLARRANCGTEKGQEELTQRVLMVAVTCTSTFDVGSDHLEVIIHSRGDLGALVESTIMVYDHRPAEGAASTPVLTLLLQRWHRIMHRSMGFVKKEWSAQSGVQAHTLAATMVRQGGSPISITLNLLEGRLLVDGYPLSRLPDEYQSNRAYTQLFGAHVLEVMPSTRRGQRFSACRDQQGWIVHFVLTDGELVIQAVRGADASPLEGDVPASFARNYSHWMNLSTGAVEFRPVNEPWASSPDNWILTRDGGRNILSRRGQGQYLINPHSLTAEAISTYLSPIEDTSNVDMIFQSASRVLALELSRFSISFTLAEGESSIRSKHYSGMCIDECQSIGALVGLQNKLVLKREGVSASCTLQRLVLVLRETLSSRPVGYHVSVTVDQSSALHVKHDAFSVDPTLGRITSGGSLSSKLYLFIPATKFYPTHLQVMEQVNWSSELPVLAQHDGFWPAVEAILRHARDCEIFHPPDDNRGASTKFAPLERSSTLLVDRAKIRNAMFRVSEFGAEDYTTNFDRQYLGRHRKEGHVTEAFTRVKMVTKAVVSGHKQLLELPSAWAKQSILEVTGKSFPGRPQVDLSFTLDYLQPPEMCLIGLWCGLHRAPFAERNKYKIAFLAFANSPSVFQTRITPPSEDHFDLEYNVSSMRQRMDKIVEQYLHPFENCPEANIRKKSHESKSAVSQRRYLTWKSESNKTAKSFVSDLETQWRQAWTVSTLTSQDYRRYFDVDSIMAKVREALELARRTSAFERYLDSLVSELGQMSLFSWKDDQDASNSDETSTPAPSTKRPQPQNFSHLLDKVTDAAGDTNPLTGLLDRLFQLCDQKPYSSVSSVNSASPRIRLREGTSELEAAFEEYLTSCKQATSKIRRSIGDTLGGKSVAEEVGQGALLYPRISPIFLLQRLSRVFWNNLPADWRRAERLINALQRPDCRTDFLKELSNMGSHECGEGEPLVFPETVLLELEQGILIRPVQSNIAAHMRHTPGGEGMALQLNMGEGKSSVIVPMVFAALADGKRLVRVVVAKAQSNQLAHTLIATLGGLINCQVFYLPISRSLQLKSSDVEVINRMLATCRNHGLMALESTWADGNGAGALSKQIVTTYNHMEDMFRDIVDESHENFSVKFELIYTTGTQRPIDMSPDRWKLIQELMGVVLDVAEDPARRHAEADVKGLLFEGDRGSGRFPIIRVLEESASKRLVSDVAEHVCCVGLKGFPIHHQSISRRTAVVDYILQPNLSAAQIAAVQNDSSGLFSETMMKNTFRVNYGFAPDRRPPTMLAVPYRAKDSPAPRSEFSHPDVVIVLTCLSYYYQGLSNGELRTCLEKLSKSDQADQEYGRWAAASPKLPSSQSHFSGVNLRDTALCKQSVFPSLRYAKPAIDFYLSTVVFPREMREFPYKLSASGWDLEKAKRHLLTGFSGTTDSKYVLSLSVTALDLPEQRHTNATVLACLLRTENTVLELGGDQDQLSASTADMLLTAVTQTASSRPMRVVLDVGAQIVELSNYGFAQRWLELTPAGDADAVIFFNDDELAACMRMRKLGSGQSVTFCVSPEMAKRLRSFTKLEESRPLTVSDVLVWAIVETWDDAHRSIPLWAAQGIRHQQQETVWERVAKDGELSAQHVQDYLENETQSLEQRYRPESEASSSINNQSLTSKLKAATKLTSRQIQERELAPEVERERQVERPPRKQPASHNLHADVMSFAVDGVLLNNNSAKSAFMPAFQSLANTSAAALFPVKNFPSSLLVTVDFARIIRDNSSRLDAYQRPVQWILTQSCPAAAHGMRMVIVSPYEAERPKQLLLEQEPNPNSDSVLGQLRAYLPHTSMSYCSMEDLSTYVFPDAGEDAQPPPRPPPELLLQLKLFAGGLYLQNFGEYVQLALYLGLAYTPNEGERDVAQMESLGRILSAEILSPVKDFEGVCSGAGSAVVEGDEEVDGDGRD</sequence>
<dbReference type="Pfam" id="PF20255">
    <property type="entry name" value="DUF6606"/>
    <property type="match status" value="1"/>
</dbReference>
<dbReference type="PANTHER" id="PTHR13367:SF34">
    <property type="match status" value="1"/>
</dbReference>
<dbReference type="InterPro" id="IPR022105">
    <property type="entry name" value="DUF3645"/>
</dbReference>
<keyword evidence="4" id="KW-0833">Ubl conjugation pathway</keyword>
<evidence type="ECO:0000256" key="2">
    <source>
        <dbReference type="ARBA" id="ARBA00012759"/>
    </source>
</evidence>
<evidence type="ECO:0000259" key="9">
    <source>
        <dbReference type="Pfam" id="PF12359"/>
    </source>
</evidence>
<dbReference type="GO" id="GO:0006508">
    <property type="term" value="P:proteolysis"/>
    <property type="evidence" value="ECO:0007669"/>
    <property type="project" value="UniProtKB-KW"/>
</dbReference>
<evidence type="ECO:0000256" key="4">
    <source>
        <dbReference type="ARBA" id="ARBA00022786"/>
    </source>
</evidence>
<organism evidence="11 12">
    <name type="scientific">Parathielavia appendiculata</name>
    <dbReference type="NCBI Taxonomy" id="2587402"/>
    <lineage>
        <taxon>Eukaryota</taxon>
        <taxon>Fungi</taxon>
        <taxon>Dikarya</taxon>
        <taxon>Ascomycota</taxon>
        <taxon>Pezizomycotina</taxon>
        <taxon>Sordariomycetes</taxon>
        <taxon>Sordariomycetidae</taxon>
        <taxon>Sordariales</taxon>
        <taxon>Chaetomiaceae</taxon>
        <taxon>Parathielavia</taxon>
    </lineage>
</organism>
<evidence type="ECO:0000256" key="7">
    <source>
        <dbReference type="SAM" id="MobiDB-lite"/>
    </source>
</evidence>
<evidence type="ECO:0000256" key="5">
    <source>
        <dbReference type="ARBA" id="ARBA00022801"/>
    </source>
</evidence>
<evidence type="ECO:0000256" key="3">
    <source>
        <dbReference type="ARBA" id="ARBA00022670"/>
    </source>
</evidence>
<evidence type="ECO:0000256" key="6">
    <source>
        <dbReference type="ARBA" id="ARBA00022807"/>
    </source>
</evidence>
<keyword evidence="5" id="KW-0378">Hydrolase</keyword>
<dbReference type="Pfam" id="PF12359">
    <property type="entry name" value="DUF3645"/>
    <property type="match status" value="1"/>
</dbReference>
<feature type="region of interest" description="Disordered" evidence="7">
    <location>
        <begin position="1447"/>
        <end position="1471"/>
    </location>
</feature>
<feature type="domain" description="DUF6606" evidence="10">
    <location>
        <begin position="22"/>
        <end position="288"/>
    </location>
</feature>
<evidence type="ECO:0000259" key="10">
    <source>
        <dbReference type="Pfam" id="PF20255"/>
    </source>
</evidence>
<dbReference type="InterPro" id="IPR046541">
    <property type="entry name" value="DUF6606"/>
</dbReference>
<dbReference type="Proteomes" id="UP001302602">
    <property type="component" value="Unassembled WGS sequence"/>
</dbReference>
<comment type="catalytic activity">
    <reaction evidence="1">
        <text>Thiol-dependent hydrolysis of ester, thioester, amide, peptide and isopeptide bonds formed by the C-terminal Gly of ubiquitin (a 76-residue protein attached to proteins as an intracellular targeting signal).</text>
        <dbReference type="EC" id="3.4.19.12"/>
    </reaction>
</comment>
<evidence type="ECO:0000259" key="8">
    <source>
        <dbReference type="Pfam" id="PF12340"/>
    </source>
</evidence>
<evidence type="ECO:0000256" key="1">
    <source>
        <dbReference type="ARBA" id="ARBA00000707"/>
    </source>
</evidence>
<dbReference type="InterPro" id="IPR022099">
    <property type="entry name" value="DUF3638"/>
</dbReference>
<proteinExistence type="predicted"/>
<evidence type="ECO:0000313" key="11">
    <source>
        <dbReference type="EMBL" id="KAK4120622.1"/>
    </source>
</evidence>
<feature type="compositionally biased region" description="Polar residues" evidence="7">
    <location>
        <begin position="1451"/>
        <end position="1471"/>
    </location>
</feature>
<keyword evidence="3" id="KW-0645">Protease</keyword>
<dbReference type="EMBL" id="MU853237">
    <property type="protein sequence ID" value="KAK4120622.1"/>
    <property type="molecule type" value="Genomic_DNA"/>
</dbReference>
<accession>A0AAN6Z0M5</accession>
<comment type="caution">
    <text evidence="11">The sequence shown here is derived from an EMBL/GenBank/DDBJ whole genome shotgun (WGS) entry which is preliminary data.</text>
</comment>
<feature type="domain" description="DUF3645" evidence="9">
    <location>
        <begin position="1946"/>
        <end position="1978"/>
    </location>
</feature>